<accession>A0ABT7XWM2</accession>
<dbReference type="NCBIfam" id="NF008299">
    <property type="entry name" value="PRK11087.1"/>
    <property type="match status" value="1"/>
</dbReference>
<feature type="signal peptide" evidence="1">
    <location>
        <begin position="1"/>
        <end position="26"/>
    </location>
</feature>
<dbReference type="InterPro" id="IPR052022">
    <property type="entry name" value="26kDa_periplasmic_antigen"/>
</dbReference>
<organism evidence="2 3">
    <name type="scientific">Vibrio agarivorans</name>
    <dbReference type="NCBI Taxonomy" id="153622"/>
    <lineage>
        <taxon>Bacteria</taxon>
        <taxon>Pseudomonadati</taxon>
        <taxon>Pseudomonadota</taxon>
        <taxon>Gammaproteobacteria</taxon>
        <taxon>Vibrionales</taxon>
        <taxon>Vibrionaceae</taxon>
        <taxon>Vibrio</taxon>
    </lineage>
</organism>
<dbReference type="EMBL" id="JAUEOZ010000001">
    <property type="protein sequence ID" value="MDN2480173.1"/>
    <property type="molecule type" value="Genomic_DNA"/>
</dbReference>
<dbReference type="Gene3D" id="3.30.70.2970">
    <property type="entry name" value="Protein of unknown function (DUF541), domain 2"/>
    <property type="match status" value="1"/>
</dbReference>
<evidence type="ECO:0000313" key="2">
    <source>
        <dbReference type="EMBL" id="MDN2480173.1"/>
    </source>
</evidence>
<proteinExistence type="predicted"/>
<dbReference type="Pfam" id="PF04402">
    <property type="entry name" value="SIMPL"/>
    <property type="match status" value="1"/>
</dbReference>
<dbReference type="PANTHER" id="PTHR34387">
    <property type="entry name" value="SLR1258 PROTEIN"/>
    <property type="match status" value="1"/>
</dbReference>
<dbReference type="RefSeq" id="WP_289960469.1">
    <property type="nucleotide sequence ID" value="NZ_JAUEOZ010000001.1"/>
</dbReference>
<gene>
    <name evidence="2" type="ORF">QWJ08_01985</name>
</gene>
<protein>
    <submittedName>
        <fullName evidence="2">Oxidative stress defense protein</fullName>
    </submittedName>
</protein>
<comment type="caution">
    <text evidence="2">The sequence shown here is derived from an EMBL/GenBank/DDBJ whole genome shotgun (WGS) entry which is preliminary data.</text>
</comment>
<sequence length="234" mass="26096">MKHLTSRLTLSATLVLGALLPLTSWAAGLDFPHIRTSGYGEITAAPDSALVSIRVEETAQSAEEAKQQVDKAVETFLTQAQGKGLKREEMQSSNLHISPQYRYPKNAEPELVGYRATRTITVTINELESLNAYLDLAMQSGINRVDNIQLQTTEYDKFKQQALELAIKDAQTKAQSLAKGFGQQVDQVWEITYQQNQPRVMRAVAMDSNVESDSYTDKTIVIRDKVDVVFKISD</sequence>
<evidence type="ECO:0000256" key="1">
    <source>
        <dbReference type="SAM" id="SignalP"/>
    </source>
</evidence>
<keyword evidence="3" id="KW-1185">Reference proteome</keyword>
<dbReference type="Gene3D" id="3.30.110.170">
    <property type="entry name" value="Protein of unknown function (DUF541), domain 1"/>
    <property type="match status" value="1"/>
</dbReference>
<dbReference type="Proteomes" id="UP001169719">
    <property type="component" value="Unassembled WGS sequence"/>
</dbReference>
<keyword evidence="1" id="KW-0732">Signal</keyword>
<name>A0ABT7XWM2_9VIBR</name>
<dbReference type="PANTHER" id="PTHR34387:SF1">
    <property type="entry name" value="PERIPLASMIC IMMUNOGENIC PROTEIN"/>
    <property type="match status" value="1"/>
</dbReference>
<reference evidence="2" key="1">
    <citation type="submission" date="2024-05" db="EMBL/GenBank/DDBJ databases">
        <title>Genome Sequences of Four Agar- Degrading Marine Bacteria.</title>
        <authorList>
            <person name="Phillips E.K."/>
            <person name="Shaffer J.C."/>
            <person name="Henson M.W."/>
            <person name="Temperton B."/>
            <person name="Thrash C.J."/>
            <person name="Martin M.O."/>
        </authorList>
    </citation>
    <scope>NUCLEOTIDE SEQUENCE</scope>
    <source>
        <strain evidence="2">EKP203</strain>
    </source>
</reference>
<dbReference type="InterPro" id="IPR007497">
    <property type="entry name" value="SIMPL/DUF541"/>
</dbReference>
<evidence type="ECO:0000313" key="3">
    <source>
        <dbReference type="Proteomes" id="UP001169719"/>
    </source>
</evidence>
<feature type="chain" id="PRO_5046627296" evidence="1">
    <location>
        <begin position="27"/>
        <end position="234"/>
    </location>
</feature>